<dbReference type="Proteomes" id="UP001551658">
    <property type="component" value="Unassembled WGS sequence"/>
</dbReference>
<organism evidence="2 3">
    <name type="scientific">Nocardia fusca</name>
    <dbReference type="NCBI Taxonomy" id="941183"/>
    <lineage>
        <taxon>Bacteria</taxon>
        <taxon>Bacillati</taxon>
        <taxon>Actinomycetota</taxon>
        <taxon>Actinomycetes</taxon>
        <taxon>Mycobacteriales</taxon>
        <taxon>Nocardiaceae</taxon>
        <taxon>Nocardia</taxon>
    </lineage>
</organism>
<dbReference type="Gene3D" id="1.10.10.10">
    <property type="entry name" value="Winged helix-like DNA-binding domain superfamily/Winged helix DNA-binding domain"/>
    <property type="match status" value="1"/>
</dbReference>
<feature type="region of interest" description="Disordered" evidence="1">
    <location>
        <begin position="232"/>
        <end position="282"/>
    </location>
</feature>
<proteinExistence type="predicted"/>
<evidence type="ECO:0000313" key="3">
    <source>
        <dbReference type="Proteomes" id="UP001551658"/>
    </source>
</evidence>
<protein>
    <submittedName>
        <fullName evidence="2">Helix-turn-helix domain-containing protein</fullName>
    </submittedName>
</protein>
<keyword evidence="3" id="KW-1185">Reference proteome</keyword>
<dbReference type="RefSeq" id="WP_357987285.1">
    <property type="nucleotide sequence ID" value="NZ_JBFAIH010000031.1"/>
</dbReference>
<feature type="compositionally biased region" description="Polar residues" evidence="1">
    <location>
        <begin position="265"/>
        <end position="276"/>
    </location>
</feature>
<feature type="region of interest" description="Disordered" evidence="1">
    <location>
        <begin position="166"/>
        <end position="186"/>
    </location>
</feature>
<gene>
    <name evidence="2" type="ORF">AB0H72_33170</name>
</gene>
<dbReference type="InterPro" id="IPR036388">
    <property type="entry name" value="WH-like_DNA-bd_sf"/>
</dbReference>
<evidence type="ECO:0000256" key="1">
    <source>
        <dbReference type="SAM" id="MobiDB-lite"/>
    </source>
</evidence>
<feature type="region of interest" description="Disordered" evidence="1">
    <location>
        <begin position="132"/>
        <end position="152"/>
    </location>
</feature>
<sequence>MSEADEVDITAETFFAIVPEWVLDADISDRAVRLYAVLRRYANVRLMSRPSRAKLATRMHASLSSVDRALRELETLGAVVIRHRWTNAQGTEYVFAKDADHLIPAPSGYLLRNDPPARGIEGGLVTSDHTPLVTGDHTVSSPVTTPLSSPVEGGVYSPVTHVLEPVEPKPVKKKTPRSRSTSDDPEGFAEFWAAYPKRVARGTAAKAYAKAIKKADPAEILTGAHRYAADPTRKPEFTSHPATWLNAERWTDEVTTPPSRGGGESIQQLRQRLLSENQEHQQ</sequence>
<reference evidence="2 3" key="1">
    <citation type="submission" date="2024-06" db="EMBL/GenBank/DDBJ databases">
        <title>The Natural Products Discovery Center: Release of the First 8490 Sequenced Strains for Exploring Actinobacteria Biosynthetic Diversity.</title>
        <authorList>
            <person name="Kalkreuter E."/>
            <person name="Kautsar S.A."/>
            <person name="Yang D."/>
            <person name="Bader C.D."/>
            <person name="Teijaro C.N."/>
            <person name="Fluegel L."/>
            <person name="Davis C.M."/>
            <person name="Simpson J.R."/>
            <person name="Lauterbach L."/>
            <person name="Steele A.D."/>
            <person name="Gui C."/>
            <person name="Meng S."/>
            <person name="Li G."/>
            <person name="Viehrig K."/>
            <person name="Ye F."/>
            <person name="Su P."/>
            <person name="Kiefer A.F."/>
            <person name="Nichols A."/>
            <person name="Cepeda A.J."/>
            <person name="Yan W."/>
            <person name="Fan B."/>
            <person name="Jiang Y."/>
            <person name="Adhikari A."/>
            <person name="Zheng C.-J."/>
            <person name="Schuster L."/>
            <person name="Cowan T.M."/>
            <person name="Smanski M.J."/>
            <person name="Chevrette M.G."/>
            <person name="De Carvalho L.P.S."/>
            <person name="Shen B."/>
        </authorList>
    </citation>
    <scope>NUCLEOTIDE SEQUENCE [LARGE SCALE GENOMIC DNA]</scope>
    <source>
        <strain evidence="2 3">NPDC050671</strain>
    </source>
</reference>
<name>A0ABV3FIL5_9NOCA</name>
<comment type="caution">
    <text evidence="2">The sequence shown here is derived from an EMBL/GenBank/DDBJ whole genome shotgun (WGS) entry which is preliminary data.</text>
</comment>
<accession>A0ABV3FIL5</accession>
<dbReference type="EMBL" id="JBFAIH010000031">
    <property type="protein sequence ID" value="MEV0367549.1"/>
    <property type="molecule type" value="Genomic_DNA"/>
</dbReference>
<feature type="compositionally biased region" description="Low complexity" evidence="1">
    <location>
        <begin position="138"/>
        <end position="151"/>
    </location>
</feature>
<evidence type="ECO:0000313" key="2">
    <source>
        <dbReference type="EMBL" id="MEV0367549.1"/>
    </source>
</evidence>